<accession>A0A0M6YLI0</accession>
<dbReference type="EMBL" id="CXSU01000012">
    <property type="protein sequence ID" value="CTQ51218.1"/>
    <property type="molecule type" value="Genomic_DNA"/>
</dbReference>
<name>A0A0M6YLI0_9RHOB</name>
<dbReference type="STRING" id="420998.JDO7802_03257"/>
<organism evidence="2 3">
    <name type="scientific">Jannaschia donghaensis</name>
    <dbReference type="NCBI Taxonomy" id="420998"/>
    <lineage>
        <taxon>Bacteria</taxon>
        <taxon>Pseudomonadati</taxon>
        <taxon>Pseudomonadota</taxon>
        <taxon>Alphaproteobacteria</taxon>
        <taxon>Rhodobacterales</taxon>
        <taxon>Roseobacteraceae</taxon>
        <taxon>Jannaschia</taxon>
    </lineage>
</organism>
<dbReference type="Proteomes" id="UP000049222">
    <property type="component" value="Unassembled WGS sequence"/>
</dbReference>
<keyword evidence="3" id="KW-1185">Reference proteome</keyword>
<evidence type="ECO:0000313" key="2">
    <source>
        <dbReference type="EMBL" id="CTQ51218.1"/>
    </source>
</evidence>
<feature type="region of interest" description="Disordered" evidence="1">
    <location>
        <begin position="1"/>
        <end position="36"/>
    </location>
</feature>
<proteinExistence type="predicted"/>
<protein>
    <submittedName>
        <fullName evidence="2">Uncharacterized protein</fullName>
    </submittedName>
</protein>
<evidence type="ECO:0000313" key="3">
    <source>
        <dbReference type="Proteomes" id="UP000049222"/>
    </source>
</evidence>
<reference evidence="2 3" key="1">
    <citation type="submission" date="2015-07" db="EMBL/GenBank/DDBJ databases">
        <authorList>
            <person name="Noorani M."/>
        </authorList>
    </citation>
    <scope>NUCLEOTIDE SEQUENCE [LARGE SCALE GENOMIC DNA]</scope>
    <source>
        <strain evidence="2 3">CECT 7802</strain>
    </source>
</reference>
<dbReference type="AlphaFoldDB" id="A0A0M6YLI0"/>
<sequence length="36" mass="3730">MVHGGDGIVSPCLRAAPKKQNDRVAPQATDIRGEAA</sequence>
<evidence type="ECO:0000256" key="1">
    <source>
        <dbReference type="SAM" id="MobiDB-lite"/>
    </source>
</evidence>
<gene>
    <name evidence="2" type="ORF">JDO7802_03257</name>
</gene>